<dbReference type="STRING" id="873449.STRCR_2161"/>
<reference evidence="1" key="1">
    <citation type="submission" date="2011-07" db="EMBL/GenBank/DDBJ databases">
        <authorList>
            <person name="Stanhope M.J."/>
            <person name="Durkin A.S."/>
            <person name="Hostetler J."/>
            <person name="Kim M."/>
            <person name="Radune D."/>
            <person name="Singh I."/>
            <person name="Town C.D."/>
        </authorList>
    </citation>
    <scope>NUCLEOTIDE SEQUENCE [LARGE SCALE GENOMIC DNA]</scope>
    <source>
        <strain evidence="1">HS-6</strain>
    </source>
</reference>
<organism evidence="1 2">
    <name type="scientific">Streptococcus criceti HS-6</name>
    <dbReference type="NCBI Taxonomy" id="873449"/>
    <lineage>
        <taxon>Bacteria</taxon>
        <taxon>Bacillati</taxon>
        <taxon>Bacillota</taxon>
        <taxon>Bacilli</taxon>
        <taxon>Lactobacillales</taxon>
        <taxon>Streptococcaceae</taxon>
        <taxon>Streptococcus</taxon>
    </lineage>
</organism>
<dbReference type="Proteomes" id="UP000004322">
    <property type="component" value="Unassembled WGS sequence"/>
</dbReference>
<gene>
    <name evidence="1" type="ORF">STRCR_2161</name>
</gene>
<dbReference type="AlphaFoldDB" id="G5JSG2"/>
<evidence type="ECO:0000313" key="1">
    <source>
        <dbReference type="EMBL" id="EHI73982.1"/>
    </source>
</evidence>
<name>G5JSG2_STRCG</name>
<dbReference type="EMBL" id="AEUV02000002">
    <property type="protein sequence ID" value="EHI73982.1"/>
    <property type="molecule type" value="Genomic_DNA"/>
</dbReference>
<evidence type="ECO:0000313" key="2">
    <source>
        <dbReference type="Proteomes" id="UP000004322"/>
    </source>
</evidence>
<accession>G5JSG2</accession>
<keyword evidence="2" id="KW-1185">Reference proteome</keyword>
<comment type="caution">
    <text evidence="1">The sequence shown here is derived from an EMBL/GenBank/DDBJ whole genome shotgun (WGS) entry which is preliminary data.</text>
</comment>
<proteinExistence type="predicted"/>
<sequence length="54" mass="5965">MGLLKKILNKKIVNTNGYTRSDTGTSVHAYLRTHPKNQGVGKKITKSVINALKK</sequence>
<protein>
    <submittedName>
        <fullName evidence="1">Uncharacterized protein</fullName>
    </submittedName>
</protein>